<dbReference type="SUPFAM" id="SSF52540">
    <property type="entry name" value="P-loop containing nucleoside triphosphate hydrolases"/>
    <property type="match status" value="1"/>
</dbReference>
<evidence type="ECO:0000256" key="1">
    <source>
        <dbReference type="ARBA" id="ARBA00023125"/>
    </source>
</evidence>
<feature type="domain" description="OmpR/PhoB-type" evidence="3">
    <location>
        <begin position="4"/>
        <end position="102"/>
    </location>
</feature>
<dbReference type="RefSeq" id="WP_310066568.1">
    <property type="nucleotide sequence ID" value="NZ_JAVDQN010000002.1"/>
</dbReference>
<dbReference type="Pfam" id="PF00486">
    <property type="entry name" value="Trans_reg_C"/>
    <property type="match status" value="1"/>
</dbReference>
<dbReference type="InterPro" id="IPR058852">
    <property type="entry name" value="HTH_77"/>
</dbReference>
<dbReference type="InterPro" id="IPR016032">
    <property type="entry name" value="Sig_transdc_resp-reg_C-effctor"/>
</dbReference>
<dbReference type="SUPFAM" id="SSF46894">
    <property type="entry name" value="C-terminal effector domain of the bipartite response regulators"/>
    <property type="match status" value="1"/>
</dbReference>
<evidence type="ECO:0000256" key="2">
    <source>
        <dbReference type="PROSITE-ProRule" id="PRU01091"/>
    </source>
</evidence>
<dbReference type="InterPro" id="IPR001867">
    <property type="entry name" value="OmpR/PhoB-type_DNA-bd"/>
</dbReference>
<dbReference type="InterPro" id="IPR036388">
    <property type="entry name" value="WH-like_DNA-bd_sf"/>
</dbReference>
<dbReference type="Gene3D" id="3.40.50.300">
    <property type="entry name" value="P-loop containing nucleotide triphosphate hydrolases"/>
    <property type="match status" value="1"/>
</dbReference>
<dbReference type="PANTHER" id="PTHR47691">
    <property type="entry name" value="REGULATOR-RELATED"/>
    <property type="match status" value="1"/>
</dbReference>
<organism evidence="4 5">
    <name type="scientific">Paraburkholderia caledonica</name>
    <dbReference type="NCBI Taxonomy" id="134536"/>
    <lineage>
        <taxon>Bacteria</taxon>
        <taxon>Pseudomonadati</taxon>
        <taxon>Pseudomonadota</taxon>
        <taxon>Betaproteobacteria</taxon>
        <taxon>Burkholderiales</taxon>
        <taxon>Burkholderiaceae</taxon>
        <taxon>Paraburkholderia</taxon>
    </lineage>
</organism>
<dbReference type="PANTHER" id="PTHR47691:SF3">
    <property type="entry name" value="HTH-TYPE TRANSCRIPTIONAL REGULATOR RV0890C-RELATED"/>
    <property type="match status" value="1"/>
</dbReference>
<name>A0ABU1KZ09_9BURK</name>
<dbReference type="EMBL" id="JAVDQN010000002">
    <property type="protein sequence ID" value="MDR6376153.1"/>
    <property type="molecule type" value="Genomic_DNA"/>
</dbReference>
<dbReference type="InterPro" id="IPR027417">
    <property type="entry name" value="P-loop_NTPase"/>
</dbReference>
<reference evidence="4 5" key="1">
    <citation type="submission" date="2023-07" db="EMBL/GenBank/DDBJ databases">
        <title>Sorghum-associated microbial communities from plants grown in Nebraska, USA.</title>
        <authorList>
            <person name="Schachtman D."/>
        </authorList>
    </citation>
    <scope>NUCLEOTIDE SEQUENCE [LARGE SCALE GENOMIC DNA]</scope>
    <source>
        <strain evidence="4 5">DS1039</strain>
    </source>
</reference>
<dbReference type="CDD" id="cd00383">
    <property type="entry name" value="trans_reg_C"/>
    <property type="match status" value="1"/>
</dbReference>
<dbReference type="Pfam" id="PF25872">
    <property type="entry name" value="HTH_77"/>
    <property type="match status" value="1"/>
</dbReference>
<proteinExistence type="predicted"/>
<dbReference type="PROSITE" id="PS51755">
    <property type="entry name" value="OMPR_PHOB"/>
    <property type="match status" value="1"/>
</dbReference>
<dbReference type="Proteomes" id="UP001185254">
    <property type="component" value="Unassembled WGS sequence"/>
</dbReference>
<keyword evidence="5" id="KW-1185">Reference proteome</keyword>
<keyword evidence="1 2" id="KW-0238">DNA-binding</keyword>
<dbReference type="Gene3D" id="1.10.10.10">
    <property type="entry name" value="Winged helix-like DNA-binding domain superfamily/Winged helix DNA-binding domain"/>
    <property type="match status" value="1"/>
</dbReference>
<evidence type="ECO:0000259" key="3">
    <source>
        <dbReference type="PROSITE" id="PS51755"/>
    </source>
</evidence>
<dbReference type="SMART" id="SM00862">
    <property type="entry name" value="Trans_reg_C"/>
    <property type="match status" value="1"/>
</dbReference>
<sequence length="921" mass="100461">MTQKYSLLFGPFKLDFPRRTLSRDGTEIRLGSRALEILVALAESPGDLVSNQALVSRVWPDTVVDEGSLRVHISAVRKALEDGKDGNRYVVNEMGRGYRLAVPVQRIVHDVQVDHPVARRSARGSFPGVVGRIVGRDDVIEGLSVSLSERRLVTIAGSGGIGKTTVALGVGNRFANQTGAAAVFVDFAPLTSAASAPTAVAVALGLGVSGDDPIPDLIAATGGEPMLLVFDNCEHLVDAVTNLAERMLRGTDSLRILVTSREPLRAEGEWVHRLAPLALPSDCANMSYLDACGYPAIALFADRAAAVNGNFSVTPENVGAVWDVCRRIDGIPLAIEMAAARTASIDVHTLAARLEDRFAVLTRGRRTALPRQQTLRAMLDWSYTLLDMSTQTVLVRLSLFRSSFDMDAAVSIVSDGEIDEFVVVDAMADLVAKSMLVSDSERGLATYRFLETTRQYALEKLADFKDQARVRRKHALYCASLFNDPAPAWEGGAQLDVAEASLRHLDDVRSALDWALSSDGDPALGVRLTTITSPLWFQLSLPFEFVRFSQRAVDALDRAGLTGTVDHVQLLNAYGHAVWHTTGPVEAMAQAFGESLSVARKLQDVDVEMTSMWGLWSQRLQSGQYAESLAITQAYQRLAETSSELRTTQTAKHTHALSLERLGEFGRSLDLIEDVLVVDNANPVRAKHANAAQVDGRTAAWTLKMRILWIQGRSDAALDLAREAVTECVRVDHDLSLCFCVGMGVLPVAFWTGDLSLAWEAQSILRGRTRGNGLMFWDSWADGFEAILTGGHFDPERATVYQMEIFATLGHEPSIDALNASRRADVATWCQAELVRRRAVTLYNGDIRERELKVALNIARCQGAKAWELRAAISLARLLEERGEREDAHETLSRALQPLSEGRSTADVKEAEALLAELGGA</sequence>
<comment type="caution">
    <text evidence="4">The sequence shown here is derived from an EMBL/GenBank/DDBJ whole genome shotgun (WGS) entry which is preliminary data.</text>
</comment>
<accession>A0ABU1KZ09</accession>
<evidence type="ECO:0000313" key="5">
    <source>
        <dbReference type="Proteomes" id="UP001185254"/>
    </source>
</evidence>
<feature type="DNA-binding region" description="OmpR/PhoB-type" evidence="2">
    <location>
        <begin position="4"/>
        <end position="102"/>
    </location>
</feature>
<gene>
    <name evidence="4" type="ORF">J2776_002853</name>
</gene>
<protein>
    <submittedName>
        <fullName evidence="4">ATPase/DNA-binding winged helix-turn-helix (WHTH) protein</fullName>
    </submittedName>
</protein>
<evidence type="ECO:0000313" key="4">
    <source>
        <dbReference type="EMBL" id="MDR6376153.1"/>
    </source>
</evidence>